<evidence type="ECO:0000259" key="1">
    <source>
        <dbReference type="Pfam" id="PF00534"/>
    </source>
</evidence>
<protein>
    <submittedName>
        <fullName evidence="2">Glycosyltransferase</fullName>
        <ecNumber evidence="2">2.4.-.-</ecNumber>
    </submittedName>
</protein>
<keyword evidence="2" id="KW-0808">Transferase</keyword>
<organism evidence="2 3">
    <name type="scientific">Xiashengella succiniciproducens</name>
    <dbReference type="NCBI Taxonomy" id="2949635"/>
    <lineage>
        <taxon>Bacteria</taxon>
        <taxon>Pseudomonadati</taxon>
        <taxon>Bacteroidota</taxon>
        <taxon>Bacteroidia</taxon>
        <taxon>Marinilabiliales</taxon>
        <taxon>Marinilabiliaceae</taxon>
        <taxon>Xiashengella</taxon>
    </lineage>
</organism>
<keyword evidence="3" id="KW-1185">Reference proteome</keyword>
<name>A0A9J6ZS84_9BACT</name>
<dbReference type="EMBL" id="CP098400">
    <property type="protein sequence ID" value="URW80796.1"/>
    <property type="molecule type" value="Genomic_DNA"/>
</dbReference>
<reference evidence="2" key="2">
    <citation type="submission" date="2022-06" db="EMBL/GenBank/DDBJ databases">
        <title>Xiashengella guii gen. nov. sp. nov., a bacterium isolated form anaerobic digestion tank.</title>
        <authorList>
            <person name="Huang H."/>
        </authorList>
    </citation>
    <scope>NUCLEOTIDE SEQUENCE</scope>
    <source>
        <strain evidence="2">Ai-910</strain>
    </source>
</reference>
<feature type="domain" description="Glycosyl transferase family 1" evidence="1">
    <location>
        <begin position="251"/>
        <end position="408"/>
    </location>
</feature>
<evidence type="ECO:0000313" key="2">
    <source>
        <dbReference type="EMBL" id="URW80796.1"/>
    </source>
</evidence>
<dbReference type="InterPro" id="IPR001296">
    <property type="entry name" value="Glyco_trans_1"/>
</dbReference>
<sequence>MKRGNIKLHTFNTYLQGGAAYGAINTFENLISTYPEIDGTFFYMQDLSNGQKLQKLAKEKYAQRHPLSLNTSIAKRLLHSIKARKHYKNIQKSLKHRPKYYEQFSTPHQYYSTPYNWFAKQLPDIIHLNWIAEWIDYESFFNSIPNHIPIIWTLHDQNPMTAGCHYSWECQKYLKQCNQCPQLGPKDKPDLARISHKIKANALKEKKLHIVGDSEWITREAEKSTILMHAKSFQTIHYSIDFNIFKPTIAKQQTRKKHNIPENAFVLCFGAADFTNRRKGFNELIQALEQINKDATNVHCLVFGAGSLVLNQTNLPPIHLTGHLTPKELAEVYGASDIFVIPSLHEAFGLTAIEAMACGTPVIGFNTGGIPDSVKEGETGWLVEAGNSQNLAAKTIWLTRNSNEVKKTSINCSAYVSTHFSSNNEIEKYNTLYNAVINS</sequence>
<keyword evidence="2" id="KW-0328">Glycosyltransferase</keyword>
<dbReference type="PANTHER" id="PTHR12526">
    <property type="entry name" value="GLYCOSYLTRANSFERASE"/>
    <property type="match status" value="1"/>
</dbReference>
<dbReference type="KEGG" id="alkq:M9189_05450"/>
<evidence type="ECO:0000313" key="3">
    <source>
        <dbReference type="Proteomes" id="UP001056426"/>
    </source>
</evidence>
<dbReference type="GO" id="GO:0016757">
    <property type="term" value="F:glycosyltransferase activity"/>
    <property type="evidence" value="ECO:0007669"/>
    <property type="project" value="UniProtKB-KW"/>
</dbReference>
<gene>
    <name evidence="2" type="ORF">M9189_05450</name>
</gene>
<dbReference type="Gene3D" id="3.40.50.2000">
    <property type="entry name" value="Glycogen Phosphorylase B"/>
    <property type="match status" value="2"/>
</dbReference>
<dbReference type="EC" id="2.4.-.-" evidence="2"/>
<proteinExistence type="predicted"/>
<dbReference type="Pfam" id="PF00534">
    <property type="entry name" value="Glycos_transf_1"/>
    <property type="match status" value="1"/>
</dbReference>
<accession>A0A9J6ZS84</accession>
<dbReference type="Proteomes" id="UP001056426">
    <property type="component" value="Chromosome"/>
</dbReference>
<dbReference type="SUPFAM" id="SSF53756">
    <property type="entry name" value="UDP-Glycosyltransferase/glycogen phosphorylase"/>
    <property type="match status" value="1"/>
</dbReference>
<dbReference type="AlphaFoldDB" id="A0A9J6ZS84"/>
<dbReference type="RefSeq" id="WP_250725222.1">
    <property type="nucleotide sequence ID" value="NZ_CP098400.1"/>
</dbReference>
<reference evidence="2" key="1">
    <citation type="submission" date="2022-05" db="EMBL/GenBank/DDBJ databases">
        <authorList>
            <person name="Sun X."/>
        </authorList>
    </citation>
    <scope>NUCLEOTIDE SEQUENCE</scope>
    <source>
        <strain evidence="2">Ai-910</strain>
    </source>
</reference>